<dbReference type="InterPro" id="IPR036396">
    <property type="entry name" value="Cyt_P450_sf"/>
</dbReference>
<dbReference type="Pfam" id="PF00067">
    <property type="entry name" value="p450"/>
    <property type="match status" value="1"/>
</dbReference>
<dbReference type="InterPro" id="IPR002401">
    <property type="entry name" value="Cyt_P450_E_grp-I"/>
</dbReference>
<dbReference type="PANTHER" id="PTHR24305">
    <property type="entry name" value="CYTOCHROME P450"/>
    <property type="match status" value="1"/>
</dbReference>
<dbReference type="PRINTS" id="PR00463">
    <property type="entry name" value="EP450I"/>
</dbReference>
<evidence type="ECO:0000256" key="6">
    <source>
        <dbReference type="ARBA" id="ARBA00023004"/>
    </source>
</evidence>
<dbReference type="PRINTS" id="PR00385">
    <property type="entry name" value="P450"/>
</dbReference>
<dbReference type="SUPFAM" id="SSF48264">
    <property type="entry name" value="Cytochrome P450"/>
    <property type="match status" value="1"/>
</dbReference>
<evidence type="ECO:0000256" key="8">
    <source>
        <dbReference type="PIRSR" id="PIRSR602401-1"/>
    </source>
</evidence>
<evidence type="ECO:0000256" key="2">
    <source>
        <dbReference type="ARBA" id="ARBA00010617"/>
    </source>
</evidence>
<dbReference type="Gene3D" id="1.10.630.10">
    <property type="entry name" value="Cytochrome P450"/>
    <property type="match status" value="1"/>
</dbReference>
<keyword evidence="6 8" id="KW-0408">Iron</keyword>
<accession>A0A9W4KCK0</accession>
<feature type="binding site" description="axial binding residue" evidence="8">
    <location>
        <position position="273"/>
    </location>
    <ligand>
        <name>heme</name>
        <dbReference type="ChEBI" id="CHEBI:30413"/>
    </ligand>
    <ligandPart>
        <name>Fe</name>
        <dbReference type="ChEBI" id="CHEBI:18248"/>
    </ligandPart>
</feature>
<organism evidence="10 11">
    <name type="scientific">Penicillium egyptiacum</name>
    <dbReference type="NCBI Taxonomy" id="1303716"/>
    <lineage>
        <taxon>Eukaryota</taxon>
        <taxon>Fungi</taxon>
        <taxon>Dikarya</taxon>
        <taxon>Ascomycota</taxon>
        <taxon>Pezizomycotina</taxon>
        <taxon>Eurotiomycetes</taxon>
        <taxon>Eurotiomycetidae</taxon>
        <taxon>Eurotiales</taxon>
        <taxon>Aspergillaceae</taxon>
        <taxon>Penicillium</taxon>
    </lineage>
</organism>
<sequence length="336" mass="38015">MDVISSYALGGDMGNIAREDWGADWLDAFRTVGLMRPMGRQFSWFMNPLLNNLSPEVVQWISPETAKLTKKLQYPIEIIQLATEERQKNGGDSKKDGILPANSRTIFQDIVNSDLPPSEKTPERLNAEAGLALGAGTETTARNLAVMIYYLLHNKDVFDKLHAELSTVMPTADSPVALTELEALPYFSAVITEGLRLSHGASSRMPRIATEEDLVYKQWVIPRGTPVMQSLYLHHTNPQIFPEPFRFNPQRWIDDPKLKPRYLMAWGRGSRSCLGINLAHAELYLTIARLITRFELELYDTVWERDVEICHDCFIGVTDLSSPGIRVKITRDALRD</sequence>
<reference evidence="10" key="1">
    <citation type="submission" date="2021-07" db="EMBL/GenBank/DDBJ databases">
        <authorList>
            <person name="Branca A.L. A."/>
        </authorList>
    </citation>
    <scope>NUCLEOTIDE SEQUENCE</scope>
</reference>
<dbReference type="GO" id="GO:0043386">
    <property type="term" value="P:mycotoxin biosynthetic process"/>
    <property type="evidence" value="ECO:0007669"/>
    <property type="project" value="UniProtKB-ARBA"/>
</dbReference>
<dbReference type="CDD" id="cd11062">
    <property type="entry name" value="CYP58-like"/>
    <property type="match status" value="1"/>
</dbReference>
<evidence type="ECO:0000256" key="7">
    <source>
        <dbReference type="ARBA" id="ARBA00023033"/>
    </source>
</evidence>
<evidence type="ECO:0000313" key="10">
    <source>
        <dbReference type="EMBL" id="CAG8901779.1"/>
    </source>
</evidence>
<evidence type="ECO:0000256" key="5">
    <source>
        <dbReference type="ARBA" id="ARBA00023002"/>
    </source>
</evidence>
<keyword evidence="11" id="KW-1185">Reference proteome</keyword>
<dbReference type="GO" id="GO:0004497">
    <property type="term" value="F:monooxygenase activity"/>
    <property type="evidence" value="ECO:0007669"/>
    <property type="project" value="UniProtKB-KW"/>
</dbReference>
<keyword evidence="3 8" id="KW-0349">Heme</keyword>
<dbReference type="OrthoDB" id="3945418at2759"/>
<dbReference type="InterPro" id="IPR001128">
    <property type="entry name" value="Cyt_P450"/>
</dbReference>
<dbReference type="GO" id="GO:0016705">
    <property type="term" value="F:oxidoreductase activity, acting on paired donors, with incorporation or reduction of molecular oxygen"/>
    <property type="evidence" value="ECO:0007669"/>
    <property type="project" value="InterPro"/>
</dbReference>
<dbReference type="InterPro" id="IPR017972">
    <property type="entry name" value="Cyt_P450_CS"/>
</dbReference>
<evidence type="ECO:0000256" key="9">
    <source>
        <dbReference type="RuleBase" id="RU000461"/>
    </source>
</evidence>
<comment type="cofactor">
    <cofactor evidence="1 8">
        <name>heme</name>
        <dbReference type="ChEBI" id="CHEBI:30413"/>
    </cofactor>
</comment>
<dbReference type="InterPro" id="IPR050121">
    <property type="entry name" value="Cytochrome_P450_monoxygenase"/>
</dbReference>
<keyword evidence="7 9" id="KW-0503">Monooxygenase</keyword>
<evidence type="ECO:0000256" key="1">
    <source>
        <dbReference type="ARBA" id="ARBA00001971"/>
    </source>
</evidence>
<evidence type="ECO:0000313" key="11">
    <source>
        <dbReference type="Proteomes" id="UP001154252"/>
    </source>
</evidence>
<evidence type="ECO:0000256" key="4">
    <source>
        <dbReference type="ARBA" id="ARBA00022723"/>
    </source>
</evidence>
<gene>
    <name evidence="10" type="ORF">PEGY_LOCUS6580</name>
</gene>
<dbReference type="EMBL" id="CAJVRC010000872">
    <property type="protein sequence ID" value="CAG8901779.1"/>
    <property type="molecule type" value="Genomic_DNA"/>
</dbReference>
<name>A0A9W4KCK0_9EURO</name>
<protein>
    <submittedName>
        <fullName evidence="10">Uncharacterized protein</fullName>
    </submittedName>
</protein>
<dbReference type="GO" id="GO:0005506">
    <property type="term" value="F:iron ion binding"/>
    <property type="evidence" value="ECO:0007669"/>
    <property type="project" value="InterPro"/>
</dbReference>
<comment type="caution">
    <text evidence="10">The sequence shown here is derived from an EMBL/GenBank/DDBJ whole genome shotgun (WGS) entry which is preliminary data.</text>
</comment>
<dbReference type="AlphaFoldDB" id="A0A9W4KCK0"/>
<comment type="similarity">
    <text evidence="2 9">Belongs to the cytochrome P450 family.</text>
</comment>
<evidence type="ECO:0000256" key="3">
    <source>
        <dbReference type="ARBA" id="ARBA00022617"/>
    </source>
</evidence>
<keyword evidence="5 9" id="KW-0560">Oxidoreductase</keyword>
<dbReference type="Proteomes" id="UP001154252">
    <property type="component" value="Unassembled WGS sequence"/>
</dbReference>
<keyword evidence="4 8" id="KW-0479">Metal-binding</keyword>
<dbReference type="PANTHER" id="PTHR24305:SF157">
    <property type="entry name" value="N-ACETYLTRYPTOPHAN 6-HYDROXYLASE IVOC-RELATED"/>
    <property type="match status" value="1"/>
</dbReference>
<proteinExistence type="inferred from homology"/>
<dbReference type="PROSITE" id="PS00086">
    <property type="entry name" value="CYTOCHROME_P450"/>
    <property type="match status" value="1"/>
</dbReference>
<dbReference type="GO" id="GO:0020037">
    <property type="term" value="F:heme binding"/>
    <property type="evidence" value="ECO:0007669"/>
    <property type="project" value="InterPro"/>
</dbReference>